<proteinExistence type="predicted"/>
<dbReference type="SUPFAM" id="SSF53756">
    <property type="entry name" value="UDP-Glycosyltransferase/glycogen phosphorylase"/>
    <property type="match status" value="1"/>
</dbReference>
<evidence type="ECO:0000313" key="4">
    <source>
        <dbReference type="Proteomes" id="UP000777440"/>
    </source>
</evidence>
<dbReference type="InterPro" id="IPR002201">
    <property type="entry name" value="Glyco_trans_9"/>
</dbReference>
<dbReference type="RefSeq" id="WP_220340528.1">
    <property type="nucleotide sequence ID" value="NZ_JAEUAX010000014.1"/>
</dbReference>
<dbReference type="CDD" id="cd03789">
    <property type="entry name" value="GT9_LPS_heptosyltransferase"/>
    <property type="match status" value="1"/>
</dbReference>
<keyword evidence="1" id="KW-0328">Glycosyltransferase</keyword>
<gene>
    <name evidence="3" type="ORF">JNB61_17970</name>
</gene>
<evidence type="ECO:0000256" key="2">
    <source>
        <dbReference type="ARBA" id="ARBA00022679"/>
    </source>
</evidence>
<name>A0ABS7I4Y7_9MICO</name>
<evidence type="ECO:0000313" key="3">
    <source>
        <dbReference type="EMBL" id="MBW9111660.1"/>
    </source>
</evidence>
<dbReference type="PANTHER" id="PTHR30160">
    <property type="entry name" value="TETRAACYLDISACCHARIDE 4'-KINASE-RELATED"/>
    <property type="match status" value="1"/>
</dbReference>
<accession>A0ABS7I4Y7</accession>
<keyword evidence="4" id="KW-1185">Reference proteome</keyword>
<dbReference type="EMBL" id="JAEUAX010000014">
    <property type="protein sequence ID" value="MBW9111660.1"/>
    <property type="molecule type" value="Genomic_DNA"/>
</dbReference>
<protein>
    <submittedName>
        <fullName evidence="3">Glycosyltransferase family 9 protein</fullName>
    </submittedName>
</protein>
<dbReference type="Proteomes" id="UP000777440">
    <property type="component" value="Unassembled WGS sequence"/>
</dbReference>
<keyword evidence="2" id="KW-0808">Transferase</keyword>
<dbReference type="InterPro" id="IPR051199">
    <property type="entry name" value="LPS_LOS_Heptosyltrfase"/>
</dbReference>
<organism evidence="3 4">
    <name type="scientific">Microbacterium ureisolvens</name>
    <dbReference type="NCBI Taxonomy" id="2781186"/>
    <lineage>
        <taxon>Bacteria</taxon>
        <taxon>Bacillati</taxon>
        <taxon>Actinomycetota</taxon>
        <taxon>Actinomycetes</taxon>
        <taxon>Micrococcales</taxon>
        <taxon>Microbacteriaceae</taxon>
        <taxon>Microbacterium</taxon>
    </lineage>
</organism>
<dbReference type="PANTHER" id="PTHR30160:SF1">
    <property type="entry name" value="LIPOPOLYSACCHARIDE 1,2-N-ACETYLGLUCOSAMINETRANSFERASE-RELATED"/>
    <property type="match status" value="1"/>
</dbReference>
<evidence type="ECO:0000256" key="1">
    <source>
        <dbReference type="ARBA" id="ARBA00022676"/>
    </source>
</evidence>
<sequence length="319" mass="33441">MPDPGDPRDVLLALRALKLGDLLVAVPALRGLRRGFPDHRIVLATSAWLRPIVDLVPAVDELLPAQGLDAPLDVGGRAVDVAVNLHGRGPESGDLLDRLEPRLLVAHRPDAPDGPEWVDGIHERTRWVRLVRAWGAPAAETDVAITRPSIAPAADGAVVVHVGAFYGARRWPVDRFARVARTLSERGHDIVVTAGGEERPRAEAVAEAAGLPEDSVLAGRLDLTGFAALIAASRLVITADTGAAHLASAYRRPSVVLFGPAPPEEWGPPPAGPHIVLTEAALRRGDVFADDPDPALLAVGARAVIAAGEELLAGGGPAR</sequence>
<comment type="caution">
    <text evidence="3">The sequence shown here is derived from an EMBL/GenBank/DDBJ whole genome shotgun (WGS) entry which is preliminary data.</text>
</comment>
<reference evidence="3 4" key="1">
    <citation type="journal article" date="2021" name="MBio">
        <title>Poor Competitiveness of Bradyrhizobium in Pigeon Pea Root Colonization in Indian Soils.</title>
        <authorList>
            <person name="Chalasani D."/>
            <person name="Basu A."/>
            <person name="Pullabhotla S.V.S.R.N."/>
            <person name="Jorrin B."/>
            <person name="Neal A.L."/>
            <person name="Poole P.S."/>
            <person name="Podile A.R."/>
            <person name="Tkacz A."/>
        </authorList>
    </citation>
    <scope>NUCLEOTIDE SEQUENCE [LARGE SCALE GENOMIC DNA]</scope>
    <source>
        <strain evidence="3 4">HU12</strain>
    </source>
</reference>
<dbReference type="Gene3D" id="3.40.50.2000">
    <property type="entry name" value="Glycogen Phosphorylase B"/>
    <property type="match status" value="2"/>
</dbReference>
<dbReference type="Pfam" id="PF01075">
    <property type="entry name" value="Glyco_transf_9"/>
    <property type="match status" value="1"/>
</dbReference>